<protein>
    <submittedName>
        <fullName evidence="11">S8 family serine peptidase</fullName>
    </submittedName>
</protein>
<accession>A0A6L8V8D5</accession>
<feature type="domain" description="Peptidase S8/S53" evidence="8">
    <location>
        <begin position="228"/>
        <end position="438"/>
    </location>
</feature>
<feature type="chain" id="PRO_5026737528" evidence="7">
    <location>
        <begin position="28"/>
        <end position="1103"/>
    </location>
</feature>
<dbReference type="SUPFAM" id="SSF52317">
    <property type="entry name" value="Class I glutamine amidotransferase-like"/>
    <property type="match status" value="1"/>
</dbReference>
<reference evidence="11 12" key="1">
    <citation type="submission" date="2019-12" db="EMBL/GenBank/DDBJ databases">
        <title>Paenibacillus sp. nov. sp. isolated from soil.</title>
        <authorList>
            <person name="Kim J."/>
            <person name="Jeong S.E."/>
            <person name="Jung H.S."/>
            <person name="Jeon C.O."/>
        </authorList>
    </citation>
    <scope>NUCLEOTIDE SEQUENCE [LARGE SCALE GENOMIC DNA]</scope>
    <source>
        <strain evidence="11 12">5J-6</strain>
    </source>
</reference>
<keyword evidence="2" id="KW-0645">Protease</keyword>
<dbReference type="Gene3D" id="2.60.120.380">
    <property type="match status" value="1"/>
</dbReference>
<dbReference type="PRINTS" id="PR00723">
    <property type="entry name" value="SUBTILISIN"/>
</dbReference>
<dbReference type="InterPro" id="IPR000209">
    <property type="entry name" value="Peptidase_S8/S53_dom"/>
</dbReference>
<dbReference type="GO" id="GO:0004252">
    <property type="term" value="F:serine-type endopeptidase activity"/>
    <property type="evidence" value="ECO:0007669"/>
    <property type="project" value="InterPro"/>
</dbReference>
<gene>
    <name evidence="11" type="ORF">GQF01_30920</name>
</gene>
<comment type="caution">
    <text evidence="5">Lacks conserved residue(s) required for the propagation of feature annotation.</text>
</comment>
<feature type="domain" description="Peptidase S8/S53" evidence="8">
    <location>
        <begin position="670"/>
        <end position="726"/>
    </location>
</feature>
<comment type="caution">
    <text evidence="11">The sequence shown here is derived from an EMBL/GenBank/DDBJ whole genome shotgun (WGS) entry which is preliminary data.</text>
</comment>
<proteinExistence type="inferred from homology"/>
<dbReference type="AlphaFoldDB" id="A0A6L8V8D5"/>
<keyword evidence="7" id="KW-0732">Signal</keyword>
<dbReference type="InterPro" id="IPR029062">
    <property type="entry name" value="Class_I_gatase-like"/>
</dbReference>
<evidence type="ECO:0000313" key="12">
    <source>
        <dbReference type="Proteomes" id="UP000481087"/>
    </source>
</evidence>
<comment type="similarity">
    <text evidence="1 5">Belongs to the peptidase S8 family.</text>
</comment>
<dbReference type="SUPFAM" id="SSF89260">
    <property type="entry name" value="Collagen-binding domain"/>
    <property type="match status" value="1"/>
</dbReference>
<feature type="domain" description="Peptidase C-terminal archaeal/bacterial" evidence="9">
    <location>
        <begin position="765"/>
        <end position="838"/>
    </location>
</feature>
<dbReference type="PROSITE" id="PS51892">
    <property type="entry name" value="SUBTILASE"/>
    <property type="match status" value="1"/>
</dbReference>
<evidence type="ECO:0000256" key="2">
    <source>
        <dbReference type="ARBA" id="ARBA00022670"/>
    </source>
</evidence>
<dbReference type="InterPro" id="IPR054399">
    <property type="entry name" value="Fervidolysin-like_N_prodom"/>
</dbReference>
<dbReference type="Pfam" id="PF00082">
    <property type="entry name" value="Peptidase_S8"/>
    <property type="match status" value="2"/>
</dbReference>
<keyword evidence="4" id="KW-0720">Serine protease</keyword>
<dbReference type="Pfam" id="PF22148">
    <property type="entry name" value="Fervidolysin_NPro-like"/>
    <property type="match status" value="1"/>
</dbReference>
<keyword evidence="12" id="KW-1185">Reference proteome</keyword>
<dbReference type="SUPFAM" id="SSF52743">
    <property type="entry name" value="Subtilisin-like"/>
    <property type="match status" value="1"/>
</dbReference>
<evidence type="ECO:0000256" key="7">
    <source>
        <dbReference type="SAM" id="SignalP"/>
    </source>
</evidence>
<dbReference type="PANTHER" id="PTHR43399:SF4">
    <property type="entry name" value="CELL WALL-ASSOCIATED PROTEASE"/>
    <property type="match status" value="1"/>
</dbReference>
<dbReference type="GO" id="GO:0006508">
    <property type="term" value="P:proteolysis"/>
    <property type="evidence" value="ECO:0007669"/>
    <property type="project" value="UniProtKB-KW"/>
</dbReference>
<dbReference type="InterPro" id="IPR007280">
    <property type="entry name" value="Peptidase_C_arc/bac"/>
</dbReference>
<dbReference type="PANTHER" id="PTHR43399">
    <property type="entry name" value="SUBTILISIN-RELATED"/>
    <property type="match status" value="1"/>
</dbReference>
<feature type="domain" description="Fervidolysin-like N-terminal prodomain" evidence="10">
    <location>
        <begin position="69"/>
        <end position="146"/>
    </location>
</feature>
<dbReference type="InterPro" id="IPR051048">
    <property type="entry name" value="Peptidase_S8/S53_subtilisin"/>
</dbReference>
<feature type="region of interest" description="Disordered" evidence="6">
    <location>
        <begin position="164"/>
        <end position="185"/>
    </location>
</feature>
<feature type="signal peptide" evidence="7">
    <location>
        <begin position="1"/>
        <end position="27"/>
    </location>
</feature>
<dbReference type="InterPro" id="IPR015500">
    <property type="entry name" value="Peptidase_S8_subtilisin-rel"/>
</dbReference>
<dbReference type="Pfam" id="PF04151">
    <property type="entry name" value="PPC"/>
    <property type="match status" value="1"/>
</dbReference>
<evidence type="ECO:0000256" key="5">
    <source>
        <dbReference type="PROSITE-ProRule" id="PRU01240"/>
    </source>
</evidence>
<evidence type="ECO:0000259" key="9">
    <source>
        <dbReference type="Pfam" id="PF04151"/>
    </source>
</evidence>
<sequence>MTRKSKNMASALLSTMLLFGVVTPAVAMQPQQNDSIRKSQWMEGQVTLDPTISVDSHMNTSLQDSSPQPAFASSLPDKMEYAADHVIVKYRSEPASTFAGTLSNQVIGTSPLTVPNAKLLKLAAGADVPSVIQELLKDPNVLYAEPDYKVSTALNPQTFRPFEQTSKAAASAADTGDDSPPLPNDPLFHEQWALHNTGQELNGGVVPGGTPDIDMDLPEAWQITKGSRDVTVAVIGTGVKIDVPDLVGQIWTNEKEIPDNDIDDDGNGFVDDVNGWDFAHGDNTLFDTIDGLNDVYGTTVAGQIAAKMNNDEGIAGVAPNVNVMPIKVASEGGGYFTDVVNAIHYAEENGAKIATLGLVYTYRSKLVEDAINASGMLFVAPAGESAGGVLNADVRPIYPAAYPSSNILSVTGVNVLGNLSLGAARGQASVDVAAPSELIISTSPDVNAGYAAEIDNGVYKAYYNGIGFEEIPIDTPETAGQRQDMFNRAMDYLKPAAGVEPKILLVNDSRRSGGGGVGPMYESDPFAVYKGLLETAGYTYETFETTDETFDGPPIEQLKQYNVVVWFSGTAMATNNSKLLTDVDQANLTRYLTDGGHLMVTGQDLIDQSLNSKFVLDVLGIKLVKEGGYIFKGWGVPGTIYDNQTYRLMDFSLFYDTVISNKPEMTKVNLKNSNGNYSYSQGTLYAAAYTAGVAALVQSQNPTMGALDIKQRVVNSGKTLSDLKTNTVSGKLISAYRALWNKDIPGMSLLDPSVSAKLDQVNDPNHVYSVELNAGEEVTFSLTGAAETDFDLILYDSSAKTVQSKEGAIAFSETAGKSAESITYRATTAGTYYINVYAVSGVGSYTLNVVYSNASGVLEDDDPSLRFDGNWTSLSSPSYSKGTIKQLTGDGYVQFGFKGNLFEWIGSKNDAQGSAEITIDGVVVGYADLSSKTPQSNQSLFKTVLPNGHHDVLIRAVNGVDQKKSINVDSFVLSGLISPTHAAANYVGPWANRYGANYPDGVQTYTTTADSSAEFTFTGTKVTLWSTTGNNRGKVNIYIDGVLVTPVPIDLYSESLRYRVPVFTSGELSNSLHKIKIVHAGEANAKSSNSIVTIDGLDVLNLR</sequence>
<evidence type="ECO:0000259" key="8">
    <source>
        <dbReference type="Pfam" id="PF00082"/>
    </source>
</evidence>
<evidence type="ECO:0000259" key="10">
    <source>
        <dbReference type="Pfam" id="PF22148"/>
    </source>
</evidence>
<dbReference type="InterPro" id="IPR036852">
    <property type="entry name" value="Peptidase_S8/S53_dom_sf"/>
</dbReference>
<evidence type="ECO:0000256" key="1">
    <source>
        <dbReference type="ARBA" id="ARBA00011073"/>
    </source>
</evidence>
<evidence type="ECO:0000256" key="4">
    <source>
        <dbReference type="ARBA" id="ARBA00022825"/>
    </source>
</evidence>
<name>A0A6L8V8D5_9BACL</name>
<keyword evidence="3" id="KW-0378">Hydrolase</keyword>
<evidence type="ECO:0000313" key="11">
    <source>
        <dbReference type="EMBL" id="MZQ86525.1"/>
    </source>
</evidence>
<evidence type="ECO:0000256" key="3">
    <source>
        <dbReference type="ARBA" id="ARBA00022801"/>
    </source>
</evidence>
<dbReference type="Gene3D" id="2.60.120.260">
    <property type="entry name" value="Galactose-binding domain-like"/>
    <property type="match status" value="2"/>
</dbReference>
<dbReference type="EMBL" id="WTUZ01000039">
    <property type="protein sequence ID" value="MZQ86525.1"/>
    <property type="molecule type" value="Genomic_DNA"/>
</dbReference>
<dbReference type="Gene3D" id="3.40.50.200">
    <property type="entry name" value="Peptidase S8/S53 domain"/>
    <property type="match status" value="2"/>
</dbReference>
<evidence type="ECO:0000256" key="6">
    <source>
        <dbReference type="SAM" id="MobiDB-lite"/>
    </source>
</evidence>
<dbReference type="Proteomes" id="UP000481087">
    <property type="component" value="Unassembled WGS sequence"/>
</dbReference>
<organism evidence="11 12">
    <name type="scientific">Paenibacillus silvestris</name>
    <dbReference type="NCBI Taxonomy" id="2606219"/>
    <lineage>
        <taxon>Bacteria</taxon>
        <taxon>Bacillati</taxon>
        <taxon>Bacillota</taxon>
        <taxon>Bacilli</taxon>
        <taxon>Bacillales</taxon>
        <taxon>Paenibacillaceae</taxon>
        <taxon>Paenibacillus</taxon>
    </lineage>
</organism>